<proteinExistence type="inferred from homology"/>
<dbReference type="EMBL" id="WWCX01000045">
    <property type="protein sequence ID" value="MYM96430.1"/>
    <property type="molecule type" value="Genomic_DNA"/>
</dbReference>
<evidence type="ECO:0000256" key="2">
    <source>
        <dbReference type="SAM" id="SignalP"/>
    </source>
</evidence>
<evidence type="ECO:0000313" key="4">
    <source>
        <dbReference type="Proteomes" id="UP000447355"/>
    </source>
</evidence>
<feature type="signal peptide" evidence="2">
    <location>
        <begin position="1"/>
        <end position="17"/>
    </location>
</feature>
<sequence length="453" mass="49583">MLMACKILRLRYSFLLAGVFVSACSTYQPLPLREGKWNGLVVDTRSLPFAPMAAHHFDPDDGLDIVEVAMFAVVNNPDLRLVRDDAAIAHAQSFSAGLLPDPQLSLSGDLSNSAGAGATKAFNAGLNYDITSLLTHSALHRATESDAAKTDLTLLWQEWQVASQAQLLFVKVVQGRKQMTVLNDTRRLFADRYERTRRALDSGLVNSDAVTPNLAALQDVDRQLFDLKKLQNQAVHELNALLGLAPDTVLIFQPVGDLGTVDAALAQSALADIARRRPDLRALQAAYQAEDQRYRSALLAQFPALTLGFTRARDSSDVYSSGVGITMSLPFLNRNRGNIAIGQASRQKAYDEYQVRVQAARSDVQRILEEQALNLAQAARLDADLQDQSKVLARSDQAFRTGDADVLAYALARSALLARQLERITLEQAVLEQRVALSTVLGIDMTNLESTKP</sequence>
<organism evidence="3 4">
    <name type="scientific">Duganella vulcania</name>
    <dbReference type="NCBI Taxonomy" id="2692166"/>
    <lineage>
        <taxon>Bacteria</taxon>
        <taxon>Pseudomonadati</taxon>
        <taxon>Pseudomonadota</taxon>
        <taxon>Betaproteobacteria</taxon>
        <taxon>Burkholderiales</taxon>
        <taxon>Oxalobacteraceae</taxon>
        <taxon>Telluria group</taxon>
        <taxon>Duganella</taxon>
    </lineage>
</organism>
<dbReference type="GO" id="GO:0015562">
    <property type="term" value="F:efflux transmembrane transporter activity"/>
    <property type="evidence" value="ECO:0007669"/>
    <property type="project" value="InterPro"/>
</dbReference>
<dbReference type="Proteomes" id="UP000447355">
    <property type="component" value="Unassembled WGS sequence"/>
</dbReference>
<evidence type="ECO:0000256" key="1">
    <source>
        <dbReference type="ARBA" id="ARBA00007613"/>
    </source>
</evidence>
<accession>A0A845GSM1</accession>
<dbReference type="PROSITE" id="PS51257">
    <property type="entry name" value="PROKAR_LIPOPROTEIN"/>
    <property type="match status" value="1"/>
</dbReference>
<comment type="caution">
    <text evidence="3">The sequence shown here is derived from an EMBL/GenBank/DDBJ whole genome shotgun (WGS) entry which is preliminary data.</text>
</comment>
<dbReference type="Gene3D" id="1.20.1600.10">
    <property type="entry name" value="Outer membrane efflux proteins (OEP)"/>
    <property type="match status" value="1"/>
</dbReference>
<gene>
    <name evidence="3" type="ORF">GTP90_21450</name>
</gene>
<dbReference type="PANTHER" id="PTHR30203">
    <property type="entry name" value="OUTER MEMBRANE CATION EFFLUX PROTEIN"/>
    <property type="match status" value="1"/>
</dbReference>
<reference evidence="3" key="1">
    <citation type="submission" date="2019-12" db="EMBL/GenBank/DDBJ databases">
        <title>Novel species isolated from a subtropical stream in China.</title>
        <authorList>
            <person name="Lu H."/>
        </authorList>
    </citation>
    <scope>NUCLEOTIDE SEQUENCE [LARGE SCALE GENOMIC DNA]</scope>
    <source>
        <strain evidence="3">FT81W</strain>
    </source>
</reference>
<dbReference type="InterPro" id="IPR003423">
    <property type="entry name" value="OMP_efflux"/>
</dbReference>
<dbReference type="InterPro" id="IPR010131">
    <property type="entry name" value="MdtP/NodT-like"/>
</dbReference>
<evidence type="ECO:0000313" key="3">
    <source>
        <dbReference type="EMBL" id="MYM96430.1"/>
    </source>
</evidence>
<dbReference type="SUPFAM" id="SSF56954">
    <property type="entry name" value="Outer membrane efflux proteins (OEP)"/>
    <property type="match status" value="1"/>
</dbReference>
<dbReference type="Pfam" id="PF02321">
    <property type="entry name" value="OEP"/>
    <property type="match status" value="1"/>
</dbReference>
<dbReference type="RefSeq" id="WP_161085450.1">
    <property type="nucleotide sequence ID" value="NZ_WWCX01000045.1"/>
</dbReference>
<comment type="similarity">
    <text evidence="1">Belongs to the outer membrane factor (OMF) (TC 1.B.17) family.</text>
</comment>
<dbReference type="AlphaFoldDB" id="A0A845GSM1"/>
<dbReference type="PANTHER" id="PTHR30203:SF24">
    <property type="entry name" value="BLR4935 PROTEIN"/>
    <property type="match status" value="1"/>
</dbReference>
<name>A0A845GSM1_9BURK</name>
<feature type="chain" id="PRO_5032975850" evidence="2">
    <location>
        <begin position="18"/>
        <end position="453"/>
    </location>
</feature>
<protein>
    <submittedName>
        <fullName evidence="3">TolC family protein</fullName>
    </submittedName>
</protein>
<keyword evidence="2" id="KW-0732">Signal</keyword>